<keyword evidence="4 8" id="KW-0479">Metal-binding</keyword>
<sequence>MGQKDSKQFNSEYCQIAQDAFSCIGNNKFDYLAFIFPWLGENILGPFVKVTGKLRGDPFHILIQEIYKAVIKRKEDKLKKKGREKDENNENLNKQQVDFIDLFLESEAENNAVEFKTNNGIYNKKEKFERCNTLDEIVLNCFVFLLAGFDTTANTLSLISHNLVIYPDVQKRLFEEICGLEEREIPSYEQLSKLKYADAVIKETLRLCPIANEDTKLWGGDAEKFKPERWLNTQENNIPNTAFYPFGGGPRICIGMRLAMMEIKMVLVQLLRTFVLEKCFETKVKINLTGQAVLNSGQITVKLKLRE</sequence>
<evidence type="ECO:0000256" key="9">
    <source>
        <dbReference type="RuleBase" id="RU000461"/>
    </source>
</evidence>
<dbReference type="PRINTS" id="PR00463">
    <property type="entry name" value="EP450I"/>
</dbReference>
<accession>A0A1I8B9J7</accession>
<dbReference type="GO" id="GO:0005506">
    <property type="term" value="F:iron ion binding"/>
    <property type="evidence" value="ECO:0007669"/>
    <property type="project" value="InterPro"/>
</dbReference>
<dbReference type="InterPro" id="IPR017972">
    <property type="entry name" value="Cyt_P450_CS"/>
</dbReference>
<keyword evidence="7 9" id="KW-0503">Monooxygenase</keyword>
<dbReference type="WBParaSite" id="MhA1_Contig1702.frz3.gene4">
    <property type="protein sequence ID" value="MhA1_Contig1702.frz3.gene4"/>
    <property type="gene ID" value="MhA1_Contig1702.frz3.gene4"/>
</dbReference>
<dbReference type="PRINTS" id="PR00385">
    <property type="entry name" value="P450"/>
</dbReference>
<evidence type="ECO:0000256" key="5">
    <source>
        <dbReference type="ARBA" id="ARBA00023002"/>
    </source>
</evidence>
<evidence type="ECO:0000256" key="4">
    <source>
        <dbReference type="ARBA" id="ARBA00022723"/>
    </source>
</evidence>
<comment type="similarity">
    <text evidence="2 9">Belongs to the cytochrome P450 family.</text>
</comment>
<evidence type="ECO:0000256" key="7">
    <source>
        <dbReference type="ARBA" id="ARBA00023033"/>
    </source>
</evidence>
<organism evidence="10 11">
    <name type="scientific">Meloidogyne hapla</name>
    <name type="common">Root-knot nematode worm</name>
    <dbReference type="NCBI Taxonomy" id="6305"/>
    <lineage>
        <taxon>Eukaryota</taxon>
        <taxon>Metazoa</taxon>
        <taxon>Ecdysozoa</taxon>
        <taxon>Nematoda</taxon>
        <taxon>Chromadorea</taxon>
        <taxon>Rhabditida</taxon>
        <taxon>Tylenchina</taxon>
        <taxon>Tylenchomorpha</taxon>
        <taxon>Tylenchoidea</taxon>
        <taxon>Meloidogynidae</taxon>
        <taxon>Meloidogyninae</taxon>
        <taxon>Meloidogyne</taxon>
    </lineage>
</organism>
<name>A0A1I8B9J7_MELHA</name>
<evidence type="ECO:0000256" key="8">
    <source>
        <dbReference type="PIRSR" id="PIRSR602401-1"/>
    </source>
</evidence>
<keyword evidence="3 8" id="KW-0349">Heme</keyword>
<keyword evidence="10" id="KW-1185">Reference proteome</keyword>
<dbReference type="Gene3D" id="1.10.630.10">
    <property type="entry name" value="Cytochrome P450"/>
    <property type="match status" value="1"/>
</dbReference>
<dbReference type="GO" id="GO:0020037">
    <property type="term" value="F:heme binding"/>
    <property type="evidence" value="ECO:0007669"/>
    <property type="project" value="InterPro"/>
</dbReference>
<evidence type="ECO:0000313" key="11">
    <source>
        <dbReference type="WBParaSite" id="MhA1_Contig1702.frz3.gene4"/>
    </source>
</evidence>
<dbReference type="InterPro" id="IPR002401">
    <property type="entry name" value="Cyt_P450_E_grp-I"/>
</dbReference>
<dbReference type="GO" id="GO:0004497">
    <property type="term" value="F:monooxygenase activity"/>
    <property type="evidence" value="ECO:0007669"/>
    <property type="project" value="UniProtKB-KW"/>
</dbReference>
<evidence type="ECO:0000256" key="1">
    <source>
        <dbReference type="ARBA" id="ARBA00001971"/>
    </source>
</evidence>
<dbReference type="InterPro" id="IPR036396">
    <property type="entry name" value="Cyt_P450_sf"/>
</dbReference>
<dbReference type="SUPFAM" id="SSF48264">
    <property type="entry name" value="Cytochrome P450"/>
    <property type="match status" value="1"/>
</dbReference>
<dbReference type="PANTHER" id="PTHR24292">
    <property type="entry name" value="CYTOCHROME P450"/>
    <property type="match status" value="1"/>
</dbReference>
<dbReference type="Pfam" id="PF00067">
    <property type="entry name" value="p450"/>
    <property type="match status" value="2"/>
</dbReference>
<evidence type="ECO:0000256" key="2">
    <source>
        <dbReference type="ARBA" id="ARBA00010617"/>
    </source>
</evidence>
<dbReference type="InterPro" id="IPR050476">
    <property type="entry name" value="Insect_CytP450_Detox"/>
</dbReference>
<keyword evidence="6 8" id="KW-0408">Iron</keyword>
<reference evidence="11" key="1">
    <citation type="submission" date="2016-11" db="UniProtKB">
        <authorList>
            <consortium name="WormBaseParasite"/>
        </authorList>
    </citation>
    <scope>IDENTIFICATION</scope>
</reference>
<evidence type="ECO:0000313" key="10">
    <source>
        <dbReference type="Proteomes" id="UP000095281"/>
    </source>
</evidence>
<dbReference type="PROSITE" id="PS00086">
    <property type="entry name" value="CYTOCHROME_P450"/>
    <property type="match status" value="1"/>
</dbReference>
<dbReference type="AlphaFoldDB" id="A0A1I8B9J7"/>
<comment type="cofactor">
    <cofactor evidence="1 8">
        <name>heme</name>
        <dbReference type="ChEBI" id="CHEBI:30413"/>
    </cofactor>
</comment>
<evidence type="ECO:0000256" key="3">
    <source>
        <dbReference type="ARBA" id="ARBA00022617"/>
    </source>
</evidence>
<proteinExistence type="inferred from homology"/>
<protein>
    <submittedName>
        <fullName evidence="11">Cytochrome P450</fullName>
    </submittedName>
</protein>
<dbReference type="Proteomes" id="UP000095281">
    <property type="component" value="Unplaced"/>
</dbReference>
<dbReference type="GO" id="GO:0016705">
    <property type="term" value="F:oxidoreductase activity, acting on paired donors, with incorporation or reduction of molecular oxygen"/>
    <property type="evidence" value="ECO:0007669"/>
    <property type="project" value="InterPro"/>
</dbReference>
<dbReference type="InterPro" id="IPR001128">
    <property type="entry name" value="Cyt_P450"/>
</dbReference>
<keyword evidence="5 9" id="KW-0560">Oxidoreductase</keyword>
<feature type="binding site" description="axial binding residue" evidence="8">
    <location>
        <position position="253"/>
    </location>
    <ligand>
        <name>heme</name>
        <dbReference type="ChEBI" id="CHEBI:30413"/>
    </ligand>
    <ligandPart>
        <name>Fe</name>
        <dbReference type="ChEBI" id="CHEBI:18248"/>
    </ligandPart>
</feature>
<dbReference type="PANTHER" id="PTHR24292:SF102">
    <property type="entry name" value="CYTOCHROME P450 FAMILY-RELATED"/>
    <property type="match status" value="1"/>
</dbReference>
<evidence type="ECO:0000256" key="6">
    <source>
        <dbReference type="ARBA" id="ARBA00023004"/>
    </source>
</evidence>